<dbReference type="PANTHER" id="PTHR33048">
    <property type="entry name" value="PTH11-LIKE INTEGRAL MEMBRANE PROTEIN (AFU_ORTHOLOGUE AFUA_5G11245)"/>
    <property type="match status" value="1"/>
</dbReference>
<gene>
    <name evidence="9" type="ORF">HYFRA_00010093</name>
</gene>
<dbReference type="GO" id="GO:0016020">
    <property type="term" value="C:membrane"/>
    <property type="evidence" value="ECO:0007669"/>
    <property type="project" value="UniProtKB-SubCell"/>
</dbReference>
<dbReference type="InterPro" id="IPR052337">
    <property type="entry name" value="SAT4-like"/>
</dbReference>
<name>A0A9N9KUC4_9HELO</name>
<evidence type="ECO:0000256" key="5">
    <source>
        <dbReference type="ARBA" id="ARBA00038359"/>
    </source>
</evidence>
<keyword evidence="3 7" id="KW-1133">Transmembrane helix</keyword>
<proteinExistence type="inferred from homology"/>
<dbReference type="InterPro" id="IPR049326">
    <property type="entry name" value="Rhodopsin_dom_fungi"/>
</dbReference>
<comment type="similarity">
    <text evidence="5">Belongs to the SAT4 family.</text>
</comment>
<dbReference type="PANTHER" id="PTHR33048:SF57">
    <property type="entry name" value="INTEGRAL MEMBRANE PROTEIN-RELATED"/>
    <property type="match status" value="1"/>
</dbReference>
<dbReference type="Pfam" id="PF20684">
    <property type="entry name" value="Fung_rhodopsin"/>
    <property type="match status" value="1"/>
</dbReference>
<evidence type="ECO:0000256" key="2">
    <source>
        <dbReference type="ARBA" id="ARBA00022692"/>
    </source>
</evidence>
<keyword evidence="2 7" id="KW-0812">Transmembrane</keyword>
<evidence type="ECO:0000259" key="8">
    <source>
        <dbReference type="Pfam" id="PF20684"/>
    </source>
</evidence>
<evidence type="ECO:0000256" key="3">
    <source>
        <dbReference type="ARBA" id="ARBA00022989"/>
    </source>
</evidence>
<feature type="transmembrane region" description="Helical" evidence="7">
    <location>
        <begin position="46"/>
        <end position="68"/>
    </location>
</feature>
<comment type="subcellular location">
    <subcellularLocation>
        <location evidence="1">Membrane</location>
        <topology evidence="1">Multi-pass membrane protein</topology>
    </subcellularLocation>
</comment>
<evidence type="ECO:0000256" key="7">
    <source>
        <dbReference type="SAM" id="Phobius"/>
    </source>
</evidence>
<sequence>MWIIPKENGQGLAFFVVVVIVAILAVFAFTVRVCSRRLHKASLDMSDYACLIGLILDIGLIVIMLGVYSHGWGEDISSFTLEEAYFAAKFFIIIDIVWNAASVAVRASMLLLYIRIFIVKPFQLVCWILIGINITILVSVILAVFLICKPLSYSFAPVTPGGHCGSLSSFELYTAVTSLINDFVIVVLPMPVLWRLQMAKKRKVGLAVVFGMGTLICAMTLVRLLISQYYRLDNYTKQAAIVGFITALEPMFGVINVCLPFFPVLVTRLSNSKFISRFTRTTAPSKKGAGNPKRGSGIRADSSGQFRGLDSVSLGPLDIPGRVYVSANNTNDGDSGVWGSTSKTQNSIVVRKDVLVERSS</sequence>
<feature type="domain" description="Rhodopsin" evidence="8">
    <location>
        <begin position="31"/>
        <end position="266"/>
    </location>
</feature>
<dbReference type="AlphaFoldDB" id="A0A9N9KUC4"/>
<feature type="transmembrane region" description="Helical" evidence="7">
    <location>
        <begin position="88"/>
        <end position="112"/>
    </location>
</feature>
<evidence type="ECO:0000256" key="6">
    <source>
        <dbReference type="SAM" id="MobiDB-lite"/>
    </source>
</evidence>
<accession>A0A9N9KUC4</accession>
<dbReference type="OrthoDB" id="10017208at2759"/>
<reference evidence="9" key="1">
    <citation type="submission" date="2021-07" db="EMBL/GenBank/DDBJ databases">
        <authorList>
            <person name="Durling M."/>
        </authorList>
    </citation>
    <scope>NUCLEOTIDE SEQUENCE</scope>
</reference>
<evidence type="ECO:0000256" key="4">
    <source>
        <dbReference type="ARBA" id="ARBA00023136"/>
    </source>
</evidence>
<feature type="transmembrane region" description="Helical" evidence="7">
    <location>
        <begin position="12"/>
        <end position="34"/>
    </location>
</feature>
<keyword evidence="10" id="KW-1185">Reference proteome</keyword>
<dbReference type="Proteomes" id="UP000696280">
    <property type="component" value="Unassembled WGS sequence"/>
</dbReference>
<evidence type="ECO:0000313" key="9">
    <source>
        <dbReference type="EMBL" id="CAG8953634.1"/>
    </source>
</evidence>
<dbReference type="EMBL" id="CAJVRL010000051">
    <property type="protein sequence ID" value="CAG8953634.1"/>
    <property type="molecule type" value="Genomic_DNA"/>
</dbReference>
<evidence type="ECO:0000256" key="1">
    <source>
        <dbReference type="ARBA" id="ARBA00004141"/>
    </source>
</evidence>
<feature type="region of interest" description="Disordered" evidence="6">
    <location>
        <begin position="284"/>
        <end position="304"/>
    </location>
</feature>
<organism evidence="9 10">
    <name type="scientific">Hymenoscyphus fraxineus</name>
    <dbReference type="NCBI Taxonomy" id="746836"/>
    <lineage>
        <taxon>Eukaryota</taxon>
        <taxon>Fungi</taxon>
        <taxon>Dikarya</taxon>
        <taxon>Ascomycota</taxon>
        <taxon>Pezizomycotina</taxon>
        <taxon>Leotiomycetes</taxon>
        <taxon>Helotiales</taxon>
        <taxon>Helotiaceae</taxon>
        <taxon>Hymenoscyphus</taxon>
    </lineage>
</organism>
<feature type="transmembrane region" description="Helical" evidence="7">
    <location>
        <begin position="124"/>
        <end position="152"/>
    </location>
</feature>
<feature type="transmembrane region" description="Helical" evidence="7">
    <location>
        <begin position="172"/>
        <end position="194"/>
    </location>
</feature>
<keyword evidence="4 7" id="KW-0472">Membrane</keyword>
<evidence type="ECO:0000313" key="10">
    <source>
        <dbReference type="Proteomes" id="UP000696280"/>
    </source>
</evidence>
<protein>
    <recommendedName>
        <fullName evidence="8">Rhodopsin domain-containing protein</fullName>
    </recommendedName>
</protein>
<feature type="transmembrane region" description="Helical" evidence="7">
    <location>
        <begin position="238"/>
        <end position="266"/>
    </location>
</feature>
<comment type="caution">
    <text evidence="9">The sequence shown here is derived from an EMBL/GenBank/DDBJ whole genome shotgun (WGS) entry which is preliminary data.</text>
</comment>
<feature type="transmembrane region" description="Helical" evidence="7">
    <location>
        <begin position="206"/>
        <end position="226"/>
    </location>
</feature>